<organism evidence="1 2">
    <name type="scientific">Bordetella hinzii OH87 BAL007II</name>
    <dbReference type="NCBI Taxonomy" id="1331262"/>
    <lineage>
        <taxon>Bacteria</taxon>
        <taxon>Pseudomonadati</taxon>
        <taxon>Pseudomonadota</taxon>
        <taxon>Betaproteobacteria</taxon>
        <taxon>Burkholderiales</taxon>
        <taxon>Alcaligenaceae</taxon>
        <taxon>Bordetella</taxon>
    </lineage>
</organism>
<proteinExistence type="predicted"/>
<dbReference type="PANTHER" id="PTHR30037:SF4">
    <property type="entry name" value="DNA-3-METHYLADENINE GLYCOSYLASE I"/>
    <property type="match status" value="1"/>
</dbReference>
<dbReference type="Gene3D" id="1.10.340.30">
    <property type="entry name" value="Hypothetical protein, domain 2"/>
    <property type="match status" value="1"/>
</dbReference>
<dbReference type="PANTHER" id="PTHR30037">
    <property type="entry name" value="DNA-3-METHYLADENINE GLYCOSYLASE 1"/>
    <property type="match status" value="1"/>
</dbReference>
<dbReference type="Proteomes" id="UP000025748">
    <property type="component" value="Unassembled WGS sequence"/>
</dbReference>
<dbReference type="InterPro" id="IPR011257">
    <property type="entry name" value="DNA_glycosylase"/>
</dbReference>
<evidence type="ECO:0000313" key="2">
    <source>
        <dbReference type="Proteomes" id="UP000025748"/>
    </source>
</evidence>
<dbReference type="EMBL" id="JHEM01000036">
    <property type="protein sequence ID" value="KCB21123.1"/>
    <property type="molecule type" value="Genomic_DNA"/>
</dbReference>
<protein>
    <submittedName>
        <fullName evidence="1">Methyladenine glycosylase</fullName>
    </submittedName>
</protein>
<dbReference type="InterPro" id="IPR005019">
    <property type="entry name" value="Adenine_glyco"/>
</dbReference>
<dbReference type="InterPro" id="IPR052891">
    <property type="entry name" value="DNA-3mA_glycosylase"/>
</dbReference>
<keyword evidence="2" id="KW-1185">Reference proteome</keyword>
<sequence>MSGFRIPTKTIMPARLDFPDGRPRCGWVDDSDSYRAYHDEEWGRPSADDRHLFEQICLEGMQSGLSWRTILNKREGYRRAFAGFDIDQVARFGAADVERLVQDAGIVRHRGKIEAIINNARRAREMREREGSLAAFFWRFEGADRPLTDGAPTAEAIALSKALKKLGWSFVGPTTVYAFMQSVGMVNDHHAECHAQALCAKARKQFKRPGA</sequence>
<dbReference type="Pfam" id="PF03352">
    <property type="entry name" value="Adenine_glyco"/>
    <property type="match status" value="1"/>
</dbReference>
<name>A0ABR4QUD7_9BORD</name>
<comment type="caution">
    <text evidence="1">The sequence shown here is derived from an EMBL/GenBank/DDBJ whole genome shotgun (WGS) entry which is preliminary data.</text>
</comment>
<reference evidence="1 2" key="1">
    <citation type="submission" date="2014-03" db="EMBL/GenBank/DDBJ databases">
        <title>Genome sequence of Bordetella hinzii.</title>
        <authorList>
            <person name="Register K."/>
            <person name="Harvill E."/>
            <person name="Goodfield L.L."/>
            <person name="Ivanov Y.V."/>
            <person name="Meyer J.A."/>
            <person name="Muse S.J."/>
            <person name="Jacobs N."/>
            <person name="Bendor L."/>
            <person name="Smallridge W.E."/>
            <person name="Brinkac L.M."/>
            <person name="Sanka R."/>
            <person name="Kim M."/>
            <person name="Losada L."/>
        </authorList>
    </citation>
    <scope>NUCLEOTIDE SEQUENCE [LARGE SCALE GENOMIC DNA]</scope>
    <source>
        <strain evidence="1 2">OH87 BAL007II</strain>
    </source>
</reference>
<dbReference type="SUPFAM" id="SSF48150">
    <property type="entry name" value="DNA-glycosylase"/>
    <property type="match status" value="1"/>
</dbReference>
<accession>A0ABR4QUD7</accession>
<evidence type="ECO:0000313" key="1">
    <source>
        <dbReference type="EMBL" id="KCB21123.1"/>
    </source>
</evidence>
<gene>
    <name evidence="1" type="ORF">L544_3897</name>
</gene>